<dbReference type="Proteomes" id="UP000028868">
    <property type="component" value="Unassembled WGS sequence"/>
</dbReference>
<comment type="caution">
    <text evidence="2">The sequence shown here is derived from an EMBL/GenBank/DDBJ whole genome shotgun (WGS) entry which is preliminary data.</text>
</comment>
<keyword evidence="3" id="KW-1185">Reference proteome</keyword>
<accession>A0A024P4A2</accession>
<dbReference type="InterPro" id="IPR025311">
    <property type="entry name" value="DUF4166"/>
</dbReference>
<feature type="domain" description="DUF4166" evidence="1">
    <location>
        <begin position="77"/>
        <end position="255"/>
    </location>
</feature>
<organism evidence="2 3">
    <name type="scientific">Halobacillus karajensis</name>
    <dbReference type="NCBI Taxonomy" id="195088"/>
    <lineage>
        <taxon>Bacteria</taxon>
        <taxon>Bacillati</taxon>
        <taxon>Bacillota</taxon>
        <taxon>Bacilli</taxon>
        <taxon>Bacillales</taxon>
        <taxon>Bacillaceae</taxon>
        <taxon>Halobacillus</taxon>
    </lineage>
</organism>
<evidence type="ECO:0000259" key="1">
    <source>
        <dbReference type="Pfam" id="PF13761"/>
    </source>
</evidence>
<dbReference type="AlphaFoldDB" id="A0A024P4A2"/>
<gene>
    <name evidence="2" type="ORF">BN983_01456</name>
</gene>
<dbReference type="EMBL" id="CCDI010000001">
    <property type="protein sequence ID" value="CDQ23233.1"/>
    <property type="molecule type" value="Genomic_DNA"/>
</dbReference>
<name>A0A024P4A2_9BACI</name>
<reference evidence="3" key="1">
    <citation type="submission" date="2014-03" db="EMBL/GenBank/DDBJ databases">
        <authorList>
            <person name="Urmite Genomes U."/>
        </authorList>
    </citation>
    <scope>NUCLEOTIDE SEQUENCE [LARGE SCALE GENOMIC DNA]</scope>
    <source>
        <strain evidence="3">HD-03</strain>
    </source>
</reference>
<reference evidence="2 3" key="2">
    <citation type="submission" date="2014-05" db="EMBL/GenBank/DDBJ databases">
        <title>Draft genome sequence of Halobacillus karajensis HK-03.</title>
        <authorList>
            <person name="Khelaifia S."/>
            <person name="Croce O."/>
            <person name="Lagier J.C."/>
            <person name="Raoult D."/>
        </authorList>
    </citation>
    <scope>NUCLEOTIDE SEQUENCE [LARGE SCALE GENOMIC DNA]</scope>
    <source>
        <strain evidence="2 3">HD-03</strain>
    </source>
</reference>
<dbReference type="Pfam" id="PF13761">
    <property type="entry name" value="DUF4166"/>
    <property type="match status" value="1"/>
</dbReference>
<sequence length="275" mass="31627">MDKDLLTAGLISYSSIIESGYLCYNANTYMKGKFNFLKLNIFKTVPFDAGLLYLFWKGVSGMKSIYHRALGEEFHNLHPELQKKYGLTSKQNLMVLGQGRMTEIRGTHPLLRPFLQMGSKDHLVFAERGRDVPFTLENYVYEDEKGRETVSWIRRFFFPYAIRGFDAAMRYDEEKESLVDDLGKSGLMQTELDIHVTGEGGLYMESKAINVNGGISMTAPTTSVYEHYDEEEEAFRIHVHAEHPWLGTLMMYEGTVHTEFLPMTYNNIPKRGVLE</sequence>
<proteinExistence type="predicted"/>
<evidence type="ECO:0000313" key="2">
    <source>
        <dbReference type="EMBL" id="CDQ23233.1"/>
    </source>
</evidence>
<evidence type="ECO:0000313" key="3">
    <source>
        <dbReference type="Proteomes" id="UP000028868"/>
    </source>
</evidence>
<protein>
    <recommendedName>
        <fullName evidence="1">DUF4166 domain-containing protein</fullName>
    </recommendedName>
</protein>